<gene>
    <name evidence="1" type="ORF">EXE58_10480</name>
</gene>
<accession>A0A4V1BMC0</accession>
<sequence length="264" mass="26385">MPGAPVTLLHVETLGVVVPLAVAGEDLASAVRDAWRDALTGEASASGPLPVAPVLTVAVGERGQADVVALTVRQAVHALSTTVMRTAMAARSGELVMLDAVAVVDPATRAAAVLVELRGNRTVSATAFGDGLAHLASATTGITADGLVLPALDPVPASTGRAEDLAAPSALGLQPASDSACPLAALLVLQHDPGHCGEPRLEPLETIDALAALADAASGLHYLAEPLQRLADVVRRAGGARLVTFGDPATLAGVVRECLAGAAT</sequence>
<proteinExistence type="predicted"/>
<reference evidence="1 2" key="1">
    <citation type="submission" date="2019-03" db="EMBL/GenBank/DDBJ databases">
        <title>Three New Species of Nocardioides, Nocardioides euryhalodurans sp. nov., Nocardioides seonyuensis sp. nov. and Nocardioides eburneoflavus sp. nov. Iolated from Soil.</title>
        <authorList>
            <person name="Roh S.G."/>
            <person name="Lee C."/>
            <person name="Kim M.-K."/>
            <person name="Kim S.B."/>
        </authorList>
    </citation>
    <scope>NUCLEOTIDE SEQUENCE [LARGE SCALE GENOMIC DNA]</scope>
    <source>
        <strain evidence="1 2">MMS17-SY207-3</strain>
    </source>
</reference>
<dbReference type="RefSeq" id="WP_135267833.1">
    <property type="nucleotide sequence ID" value="NZ_CP038436.1"/>
</dbReference>
<evidence type="ECO:0000313" key="1">
    <source>
        <dbReference type="EMBL" id="QBX55842.1"/>
    </source>
</evidence>
<dbReference type="OrthoDB" id="4793383at2"/>
<dbReference type="KEGG" id="nsn:EXE58_10480"/>
<evidence type="ECO:0000313" key="2">
    <source>
        <dbReference type="Proteomes" id="UP000294853"/>
    </source>
</evidence>
<name>A0A4V1BMC0_9ACTN</name>
<keyword evidence="2" id="KW-1185">Reference proteome</keyword>
<dbReference type="EMBL" id="CP038436">
    <property type="protein sequence ID" value="QBX55842.1"/>
    <property type="molecule type" value="Genomic_DNA"/>
</dbReference>
<protein>
    <submittedName>
        <fullName evidence="1">Uncharacterized protein</fullName>
    </submittedName>
</protein>
<organism evidence="1 2">
    <name type="scientific">Nocardioides seonyuensis</name>
    <dbReference type="NCBI Taxonomy" id="2518371"/>
    <lineage>
        <taxon>Bacteria</taxon>
        <taxon>Bacillati</taxon>
        <taxon>Actinomycetota</taxon>
        <taxon>Actinomycetes</taxon>
        <taxon>Propionibacteriales</taxon>
        <taxon>Nocardioidaceae</taxon>
        <taxon>Nocardioides</taxon>
    </lineage>
</organism>
<dbReference type="Proteomes" id="UP000294853">
    <property type="component" value="Chromosome"/>
</dbReference>
<dbReference type="AlphaFoldDB" id="A0A4V1BMC0"/>